<dbReference type="GO" id="GO:0046982">
    <property type="term" value="F:protein heterodimerization activity"/>
    <property type="evidence" value="ECO:0007669"/>
    <property type="project" value="InterPro"/>
</dbReference>
<feature type="compositionally biased region" description="Basic and acidic residues" evidence="3">
    <location>
        <begin position="185"/>
        <end position="206"/>
    </location>
</feature>
<name>A0A397BBV3_APHAT</name>
<dbReference type="Gene3D" id="1.10.20.10">
    <property type="entry name" value="Histone, subunit A"/>
    <property type="match status" value="1"/>
</dbReference>
<keyword evidence="2" id="KW-0539">Nucleus</keyword>
<dbReference type="Proteomes" id="UP000265427">
    <property type="component" value="Unassembled WGS sequence"/>
</dbReference>
<dbReference type="Gene3D" id="1.10.30.10">
    <property type="entry name" value="High mobility group box domain"/>
    <property type="match status" value="1"/>
</dbReference>
<dbReference type="EMBL" id="QUSZ01003985">
    <property type="protein sequence ID" value="RHY16402.1"/>
    <property type="molecule type" value="Genomic_DNA"/>
</dbReference>
<dbReference type="VEuPathDB" id="FungiDB:H257_03269"/>
<dbReference type="InterPro" id="IPR050342">
    <property type="entry name" value="HMGB"/>
</dbReference>
<dbReference type="GO" id="GO:0005634">
    <property type="term" value="C:nucleus"/>
    <property type="evidence" value="ECO:0007669"/>
    <property type="project" value="UniProtKB-UniRule"/>
</dbReference>
<dbReference type="Proteomes" id="UP000286510">
    <property type="component" value="Unassembled WGS sequence"/>
</dbReference>
<proteinExistence type="predicted"/>
<evidence type="ECO:0000259" key="4">
    <source>
        <dbReference type="PROSITE" id="PS50118"/>
    </source>
</evidence>
<dbReference type="InterPro" id="IPR009071">
    <property type="entry name" value="HMG_box_dom"/>
</dbReference>
<evidence type="ECO:0000313" key="5">
    <source>
        <dbReference type="EMBL" id="RHY16402.1"/>
    </source>
</evidence>
<keyword evidence="1 2" id="KW-0238">DNA-binding</keyword>
<feature type="region of interest" description="Disordered" evidence="3">
    <location>
        <begin position="185"/>
        <end position="218"/>
    </location>
</feature>
<feature type="region of interest" description="Disordered" evidence="3">
    <location>
        <begin position="364"/>
        <end position="399"/>
    </location>
</feature>
<gene>
    <name evidence="7" type="ORF">DYB26_003724</name>
    <name evidence="8" type="ORF">DYB28_003135</name>
    <name evidence="6" type="ORF">DYB34_007300</name>
    <name evidence="5" type="ORF">DYB36_011431</name>
</gene>
<dbReference type="SUPFAM" id="SSF47095">
    <property type="entry name" value="HMG-box"/>
    <property type="match status" value="1"/>
</dbReference>
<dbReference type="PANTHER" id="PTHR48112">
    <property type="entry name" value="HIGH MOBILITY GROUP PROTEIN DSP1"/>
    <property type="match status" value="1"/>
</dbReference>
<organism evidence="5 9">
    <name type="scientific">Aphanomyces astaci</name>
    <name type="common">Crayfish plague agent</name>
    <dbReference type="NCBI Taxonomy" id="112090"/>
    <lineage>
        <taxon>Eukaryota</taxon>
        <taxon>Sar</taxon>
        <taxon>Stramenopiles</taxon>
        <taxon>Oomycota</taxon>
        <taxon>Saprolegniomycetes</taxon>
        <taxon>Saprolegniales</taxon>
        <taxon>Verrucalvaceae</taxon>
        <taxon>Aphanomyces</taxon>
    </lineage>
</organism>
<dbReference type="InterPro" id="IPR009072">
    <property type="entry name" value="Histone-fold"/>
</dbReference>
<sequence length="399" mass="43839">MNDAAPNGHLEVVEFLHHERSEGYDPQALWLAIGRGHLEIVKYFCDTVSPAKTMAWQVKGTLPSTTSLVVFEYLALEAIEYLTVHSNGFWSNARSAVRMARSGHVLIVDYLWGLLVLTRPNQQVKAASTFIDQITSVKNAFKGPWDNELADLPNVVPISEMQVDPDHDNVHDGNVSDVDRATEIDDDAVDHGVDSSDQDEKQVTEAKEDDTADDESHATLEQDIPVTKLAKPLSAYFHFLAANRAIVVTENPGLGIGPVQKILSTKWNELSAEAKEPFATMAAADKERYLNEKQALMDQGIDIEAAPRELFIHFLATKGHDSATISKRKTVKDSDVLTAIHSHAVLDWLRDDFPESKKVPVAAKLSKKSAAHSNVAATEASPSSSSSAKSKITSFFSRD</sequence>
<dbReference type="SUPFAM" id="SSF47113">
    <property type="entry name" value="Histone-fold"/>
    <property type="match status" value="1"/>
</dbReference>
<evidence type="ECO:0000313" key="7">
    <source>
        <dbReference type="EMBL" id="RHY81983.1"/>
    </source>
</evidence>
<reference evidence="8 10" key="1">
    <citation type="journal article" date="2018" name="J. Invertebr. Pathol.">
        <title>New genotyping method for the causative agent of crayfish plague (Aphanomyces astaci) based on whole genome data.</title>
        <authorList>
            <person name="Minardi D."/>
            <person name="Studholme D.J."/>
            <person name="van der Giezen M."/>
            <person name="Pretto T."/>
            <person name="Oidtmann B."/>
        </authorList>
    </citation>
    <scope>NUCLEOTIDE SEQUENCE [LARGE SCALE GENOMIC DNA]</scope>
    <source>
        <strain evidence="8 10">KB13</strain>
    </source>
</reference>
<dbReference type="SUPFAM" id="SSF140860">
    <property type="entry name" value="Pseudo ankyrin repeat-like"/>
    <property type="match status" value="1"/>
</dbReference>
<evidence type="ECO:0000313" key="8">
    <source>
        <dbReference type="EMBL" id="RLO07037.1"/>
    </source>
</evidence>
<protein>
    <recommendedName>
        <fullName evidence="4">HMG box domain-containing protein</fullName>
    </recommendedName>
</protein>
<evidence type="ECO:0000313" key="11">
    <source>
        <dbReference type="Proteomes" id="UP000283543"/>
    </source>
</evidence>
<dbReference type="Proteomes" id="UP000283543">
    <property type="component" value="Unassembled WGS sequence"/>
</dbReference>
<evidence type="ECO:0000313" key="12">
    <source>
        <dbReference type="Proteomes" id="UP000286510"/>
    </source>
</evidence>
<dbReference type="Pfam" id="PF00505">
    <property type="entry name" value="HMG_box"/>
    <property type="match status" value="1"/>
</dbReference>
<feature type="DNA-binding region" description="HMG box" evidence="2">
    <location>
        <begin position="229"/>
        <end position="297"/>
    </location>
</feature>
<dbReference type="EMBL" id="QUTI01024077">
    <property type="protein sequence ID" value="RLO07037.1"/>
    <property type="molecule type" value="Genomic_DNA"/>
</dbReference>
<dbReference type="VEuPathDB" id="FungiDB:H257_03268"/>
<evidence type="ECO:0000256" key="3">
    <source>
        <dbReference type="SAM" id="MobiDB-lite"/>
    </source>
</evidence>
<accession>A0A397BBV3</accession>
<evidence type="ECO:0000313" key="6">
    <source>
        <dbReference type="EMBL" id="RHY46435.1"/>
    </source>
</evidence>
<reference evidence="9 11" key="2">
    <citation type="submission" date="2018-08" db="EMBL/GenBank/DDBJ databases">
        <title>Aphanomyces genome sequencing and annotation.</title>
        <authorList>
            <person name="Minardi D."/>
            <person name="Oidtmann B."/>
            <person name="Van Der Giezen M."/>
            <person name="Studholme D.J."/>
        </authorList>
    </citation>
    <scope>NUCLEOTIDE SEQUENCE [LARGE SCALE GENOMIC DNA]</scope>
    <source>
        <strain evidence="7 12">FDL457</strain>
        <strain evidence="5 9">Kv</strain>
        <strain evidence="6 11">Si</strain>
    </source>
</reference>
<evidence type="ECO:0000313" key="9">
    <source>
        <dbReference type="Proteomes" id="UP000265427"/>
    </source>
</evidence>
<dbReference type="InterPro" id="IPR036910">
    <property type="entry name" value="HMG_box_dom_sf"/>
</dbReference>
<evidence type="ECO:0000313" key="10">
    <source>
        <dbReference type="Proteomes" id="UP000275652"/>
    </source>
</evidence>
<dbReference type="SMART" id="SM00398">
    <property type="entry name" value="HMG"/>
    <property type="match status" value="1"/>
</dbReference>
<feature type="compositionally biased region" description="Low complexity" evidence="3">
    <location>
        <begin position="371"/>
        <end position="399"/>
    </location>
</feature>
<dbReference type="AlphaFoldDB" id="A0A397BBV3"/>
<evidence type="ECO:0000256" key="2">
    <source>
        <dbReference type="PROSITE-ProRule" id="PRU00267"/>
    </source>
</evidence>
<dbReference type="EMBL" id="QUTF01026431">
    <property type="protein sequence ID" value="RHY81983.1"/>
    <property type="molecule type" value="Genomic_DNA"/>
</dbReference>
<dbReference type="GO" id="GO:0003677">
    <property type="term" value="F:DNA binding"/>
    <property type="evidence" value="ECO:0007669"/>
    <property type="project" value="UniProtKB-UniRule"/>
</dbReference>
<dbReference type="InterPro" id="IPR036770">
    <property type="entry name" value="Ankyrin_rpt-contain_sf"/>
</dbReference>
<dbReference type="Proteomes" id="UP000275652">
    <property type="component" value="Unassembled WGS sequence"/>
</dbReference>
<feature type="domain" description="HMG box" evidence="4">
    <location>
        <begin position="229"/>
        <end position="297"/>
    </location>
</feature>
<comment type="caution">
    <text evidence="5">The sequence shown here is derived from an EMBL/GenBank/DDBJ whole genome shotgun (WGS) entry which is preliminary data.</text>
</comment>
<dbReference type="PROSITE" id="PS50118">
    <property type="entry name" value="HMG_BOX_2"/>
    <property type="match status" value="1"/>
</dbReference>
<dbReference type="Gene3D" id="1.25.40.20">
    <property type="entry name" value="Ankyrin repeat-containing domain"/>
    <property type="match status" value="1"/>
</dbReference>
<dbReference type="EMBL" id="QUTB01007330">
    <property type="protein sequence ID" value="RHY46435.1"/>
    <property type="molecule type" value="Genomic_DNA"/>
</dbReference>
<evidence type="ECO:0000256" key="1">
    <source>
        <dbReference type="ARBA" id="ARBA00023125"/>
    </source>
</evidence>